<dbReference type="Proteomes" id="UP000265862">
    <property type="component" value="Unassembled WGS sequence"/>
</dbReference>
<name>A0A396SQI9_9LACO</name>
<dbReference type="RefSeq" id="WP_118898242.1">
    <property type="nucleotide sequence ID" value="NZ_QOCV01000011.1"/>
</dbReference>
<accession>A0A396SQI9</accession>
<evidence type="ECO:0000313" key="2">
    <source>
        <dbReference type="Proteomes" id="UP000265862"/>
    </source>
</evidence>
<organism evidence="1 2">
    <name type="scientific">Lactobacillus bombicola</name>
    <dbReference type="NCBI Taxonomy" id="1505723"/>
    <lineage>
        <taxon>Bacteria</taxon>
        <taxon>Bacillati</taxon>
        <taxon>Bacillota</taxon>
        <taxon>Bacilli</taxon>
        <taxon>Lactobacillales</taxon>
        <taxon>Lactobacillaceae</taxon>
        <taxon>Lactobacillus</taxon>
    </lineage>
</organism>
<comment type="caution">
    <text evidence="1">The sequence shown here is derived from an EMBL/GenBank/DDBJ whole genome shotgun (WGS) entry which is preliminary data.</text>
</comment>
<reference evidence="1 2" key="1">
    <citation type="submission" date="2018-07" db="EMBL/GenBank/DDBJ databases">
        <title>Genome sequences of six Lactobacillus spp. isolated from bumble bee guts.</title>
        <authorList>
            <person name="Motta E.V.S."/>
            <person name="Moran N.A."/>
        </authorList>
    </citation>
    <scope>NUCLEOTIDE SEQUENCE [LARGE SCALE GENOMIC DNA]</scope>
    <source>
        <strain evidence="1 2">OCC3</strain>
    </source>
</reference>
<sequence length="120" mass="13570">MEENKYKQVYKSTRDTPFEVWFAPQEVKVEYPFTEVVPDSSLKAPIFIWKTQSWAENDQVSQASQLNELKNTLGDLKESNEAKAEQVDKLTTSLTSISENQAKMLKMLAPLLAKGGKTNA</sequence>
<evidence type="ECO:0000313" key="1">
    <source>
        <dbReference type="EMBL" id="RHW53724.1"/>
    </source>
</evidence>
<gene>
    <name evidence="1" type="ORF">DS835_07230</name>
</gene>
<dbReference type="AlphaFoldDB" id="A0A396SQI9"/>
<protein>
    <submittedName>
        <fullName evidence="1">Uncharacterized protein</fullName>
    </submittedName>
</protein>
<dbReference type="EMBL" id="QOCV01000011">
    <property type="protein sequence ID" value="RHW53724.1"/>
    <property type="molecule type" value="Genomic_DNA"/>
</dbReference>
<proteinExistence type="predicted"/>